<dbReference type="GO" id="GO:0005524">
    <property type="term" value="F:ATP binding"/>
    <property type="evidence" value="ECO:0007669"/>
    <property type="project" value="TreeGrafter"/>
</dbReference>
<dbReference type="Pfam" id="PF00291">
    <property type="entry name" value="PALP"/>
    <property type="match status" value="1"/>
</dbReference>
<sequence length="321" mass="33391">MSAPVNRAALPTFAQVQEAASRIAPYAVVTPVLRSAVLNALSGADLHFKCENLQRGGAFKFRGACNAVWSMDDAQAARGVVTHSSGNHGNALAMAAATRGIPAHVIVPDGAVRTKLQAIERAGAILHRCEATQAAREAKADEVQRATGAELVHPFADTRVMAGQGTAALELLEQTGGVDIIVTPVGGGGLIAGTCIATHGVAPQVLIHGAEPMGADDAARSLAAGARVGPFVPDTICDGLRTLIGETNFEALRMHRVEVTTVSDEEVIAAMKLLWNELKIVVETSSATVLAAVLKRPERFKGKRVGLVLSGGNVDIDALPW</sequence>
<dbReference type="STRING" id="1217721.HY57_02690"/>
<dbReference type="PATRIC" id="fig|1217721.7.peg.574"/>
<dbReference type="CDD" id="cd01562">
    <property type="entry name" value="Thr-dehyd"/>
    <property type="match status" value="1"/>
</dbReference>
<dbReference type="EMBL" id="CP008884">
    <property type="protein sequence ID" value="AIF46236.1"/>
    <property type="molecule type" value="Genomic_DNA"/>
</dbReference>
<keyword evidence="11" id="KW-1185">Reference proteome</keyword>
<reference evidence="10 11" key="1">
    <citation type="submission" date="2014-07" db="EMBL/GenBank/DDBJ databases">
        <title>Complete Genome Sequence of Dyella japonica Strain A8 Isolated from Malaysian Tropical Soil.</title>
        <authorList>
            <person name="Hui R.K.H."/>
            <person name="Chen J.-W."/>
            <person name="Chan K.-G."/>
            <person name="Leung F.C.C."/>
        </authorList>
    </citation>
    <scope>NUCLEOTIDE SEQUENCE [LARGE SCALE GENOMIC DNA]</scope>
    <source>
        <strain evidence="10 11">A8</strain>
    </source>
</reference>
<dbReference type="KEGG" id="dja:HY57_02690"/>
<keyword evidence="8" id="KW-0456">Lyase</keyword>
<evidence type="ECO:0000259" key="9">
    <source>
        <dbReference type="Pfam" id="PF00291"/>
    </source>
</evidence>
<evidence type="ECO:0000256" key="8">
    <source>
        <dbReference type="ARBA" id="ARBA00023239"/>
    </source>
</evidence>
<dbReference type="PROSITE" id="PS00165">
    <property type="entry name" value="DEHYDRATASE_SER_THR"/>
    <property type="match status" value="1"/>
</dbReference>
<dbReference type="InterPro" id="IPR036052">
    <property type="entry name" value="TrpB-like_PALP_sf"/>
</dbReference>
<dbReference type="GO" id="GO:0018114">
    <property type="term" value="F:threonine racemase activity"/>
    <property type="evidence" value="ECO:0007669"/>
    <property type="project" value="TreeGrafter"/>
</dbReference>
<dbReference type="RefSeq" id="WP_019463961.1">
    <property type="nucleotide sequence ID" value="NZ_ALOY01000096.1"/>
</dbReference>
<accession>A0A075JVV8</accession>
<dbReference type="HOGENOM" id="CLU_021152_4_2_6"/>
<dbReference type="Gene3D" id="3.40.50.1100">
    <property type="match status" value="2"/>
</dbReference>
<dbReference type="OrthoDB" id="9811476at2"/>
<dbReference type="InterPro" id="IPR001926">
    <property type="entry name" value="TrpB-like_PALP"/>
</dbReference>
<evidence type="ECO:0000256" key="4">
    <source>
        <dbReference type="ARBA" id="ARBA00001946"/>
    </source>
</evidence>
<dbReference type="PANTHER" id="PTHR43050:SF1">
    <property type="entry name" value="SERINE RACEMASE"/>
    <property type="match status" value="1"/>
</dbReference>
<evidence type="ECO:0000256" key="2">
    <source>
        <dbReference type="ARBA" id="ARBA00001933"/>
    </source>
</evidence>
<dbReference type="PANTHER" id="PTHR43050">
    <property type="entry name" value="SERINE / THREONINE RACEMASE FAMILY MEMBER"/>
    <property type="match status" value="1"/>
</dbReference>
<keyword evidence="6" id="KW-0460">Magnesium</keyword>
<protein>
    <submittedName>
        <fullName evidence="10">Serine dehydratase</fullName>
    </submittedName>
</protein>
<dbReference type="GO" id="GO:0000287">
    <property type="term" value="F:magnesium ion binding"/>
    <property type="evidence" value="ECO:0007669"/>
    <property type="project" value="TreeGrafter"/>
</dbReference>
<dbReference type="Proteomes" id="UP000027987">
    <property type="component" value="Chromosome"/>
</dbReference>
<dbReference type="GO" id="GO:0070179">
    <property type="term" value="P:D-serine biosynthetic process"/>
    <property type="evidence" value="ECO:0007669"/>
    <property type="project" value="TreeGrafter"/>
</dbReference>
<dbReference type="FunFam" id="3.40.50.1100:FF:000005">
    <property type="entry name" value="Threonine dehydratase catabolic"/>
    <property type="match status" value="1"/>
</dbReference>
<evidence type="ECO:0000256" key="5">
    <source>
        <dbReference type="ARBA" id="ARBA00010869"/>
    </source>
</evidence>
<proteinExistence type="inferred from homology"/>
<evidence type="ECO:0000256" key="6">
    <source>
        <dbReference type="ARBA" id="ARBA00022842"/>
    </source>
</evidence>
<comment type="similarity">
    <text evidence="5">Belongs to the serine/threonine dehydratase family.</text>
</comment>
<dbReference type="GO" id="GO:0030170">
    <property type="term" value="F:pyridoxal phosphate binding"/>
    <property type="evidence" value="ECO:0007669"/>
    <property type="project" value="InterPro"/>
</dbReference>
<name>A0A075JVV8_9GAMM</name>
<feature type="domain" description="Tryptophan synthase beta chain-like PALP" evidence="9">
    <location>
        <begin position="28"/>
        <end position="311"/>
    </location>
</feature>
<evidence type="ECO:0000313" key="10">
    <source>
        <dbReference type="EMBL" id="AIF46236.1"/>
    </source>
</evidence>
<keyword evidence="7" id="KW-0663">Pyridoxal phosphate</keyword>
<gene>
    <name evidence="10" type="ORF">HY57_02690</name>
</gene>
<dbReference type="SUPFAM" id="SSF53686">
    <property type="entry name" value="Tryptophan synthase beta subunit-like PLP-dependent enzymes"/>
    <property type="match status" value="1"/>
</dbReference>
<comment type="cofactor">
    <cofactor evidence="2">
        <name>pyridoxal 5'-phosphate</name>
        <dbReference type="ChEBI" id="CHEBI:597326"/>
    </cofactor>
</comment>
<comment type="cofactor">
    <cofactor evidence="1">
        <name>Ca(2+)</name>
        <dbReference type="ChEBI" id="CHEBI:29108"/>
    </cofactor>
</comment>
<evidence type="ECO:0000256" key="7">
    <source>
        <dbReference type="ARBA" id="ARBA00022898"/>
    </source>
</evidence>
<dbReference type="GO" id="GO:0003941">
    <property type="term" value="F:L-serine ammonia-lyase activity"/>
    <property type="evidence" value="ECO:0007669"/>
    <property type="project" value="TreeGrafter"/>
</dbReference>
<comment type="cofactor">
    <cofactor evidence="3">
        <name>Mn(2+)</name>
        <dbReference type="ChEBI" id="CHEBI:29035"/>
    </cofactor>
</comment>
<evidence type="ECO:0000256" key="3">
    <source>
        <dbReference type="ARBA" id="ARBA00001936"/>
    </source>
</evidence>
<evidence type="ECO:0000256" key="1">
    <source>
        <dbReference type="ARBA" id="ARBA00001913"/>
    </source>
</evidence>
<dbReference type="AlphaFoldDB" id="A0A075JVV8"/>
<dbReference type="InterPro" id="IPR000634">
    <property type="entry name" value="Ser/Thr_deHydtase_PyrdxlP-BS"/>
</dbReference>
<comment type="cofactor">
    <cofactor evidence="4">
        <name>Mg(2+)</name>
        <dbReference type="ChEBI" id="CHEBI:18420"/>
    </cofactor>
</comment>
<evidence type="ECO:0000313" key="11">
    <source>
        <dbReference type="Proteomes" id="UP000027987"/>
    </source>
</evidence>
<dbReference type="GO" id="GO:0030378">
    <property type="term" value="F:serine racemase activity"/>
    <property type="evidence" value="ECO:0007669"/>
    <property type="project" value="TreeGrafter"/>
</dbReference>
<organism evidence="10 11">
    <name type="scientific">Dyella japonica A8</name>
    <dbReference type="NCBI Taxonomy" id="1217721"/>
    <lineage>
        <taxon>Bacteria</taxon>
        <taxon>Pseudomonadati</taxon>
        <taxon>Pseudomonadota</taxon>
        <taxon>Gammaproteobacteria</taxon>
        <taxon>Lysobacterales</taxon>
        <taxon>Rhodanobacteraceae</taxon>
        <taxon>Dyella</taxon>
    </lineage>
</organism>